<dbReference type="GO" id="GO:0000981">
    <property type="term" value="F:DNA-binding transcription factor activity, RNA polymerase II-specific"/>
    <property type="evidence" value="ECO:0007669"/>
    <property type="project" value="TreeGrafter"/>
</dbReference>
<feature type="region of interest" description="Disordered" evidence="4">
    <location>
        <begin position="1"/>
        <end position="154"/>
    </location>
</feature>
<dbReference type="AlphaFoldDB" id="K8ERK1"/>
<dbReference type="PANTHER" id="PTHR46380:SF2">
    <property type="entry name" value="CYCLIN-D-BINDING MYB-LIKE TRANSCRIPTION FACTOR 1"/>
    <property type="match status" value="1"/>
</dbReference>
<dbReference type="InterPro" id="IPR051651">
    <property type="entry name" value="DMTF1_DNA-bind_reg"/>
</dbReference>
<dbReference type="OrthoDB" id="39591at2759"/>
<feature type="compositionally biased region" description="Basic and acidic residues" evidence="4">
    <location>
        <begin position="47"/>
        <end position="59"/>
    </location>
</feature>
<feature type="compositionally biased region" description="Basic residues" evidence="4">
    <location>
        <begin position="29"/>
        <end position="46"/>
    </location>
</feature>
<dbReference type="PROSITE" id="PS51294">
    <property type="entry name" value="HTH_MYB"/>
    <property type="match status" value="2"/>
</dbReference>
<feature type="compositionally biased region" description="Acidic residues" evidence="4">
    <location>
        <begin position="99"/>
        <end position="112"/>
    </location>
</feature>
<evidence type="ECO:0000256" key="1">
    <source>
        <dbReference type="ARBA" id="ARBA00004123"/>
    </source>
</evidence>
<dbReference type="Proteomes" id="UP000198341">
    <property type="component" value="Chromosome 2"/>
</dbReference>
<dbReference type="PROSITE" id="PS50090">
    <property type="entry name" value="MYB_LIKE"/>
    <property type="match status" value="2"/>
</dbReference>
<dbReference type="Pfam" id="PF13921">
    <property type="entry name" value="Myb_DNA-bind_6"/>
    <property type="match status" value="1"/>
</dbReference>
<dbReference type="SUPFAM" id="SSF46689">
    <property type="entry name" value="Homeodomain-like"/>
    <property type="match status" value="2"/>
</dbReference>
<evidence type="ECO:0000259" key="5">
    <source>
        <dbReference type="PROSITE" id="PS50090"/>
    </source>
</evidence>
<keyword evidence="2" id="KW-0238">DNA-binding</keyword>
<dbReference type="SMART" id="SM00717">
    <property type="entry name" value="SANT"/>
    <property type="match status" value="3"/>
</dbReference>
<gene>
    <name evidence="7" type="ORF">Bathy02g00780</name>
</gene>
<evidence type="ECO:0000313" key="8">
    <source>
        <dbReference type="Proteomes" id="UP000198341"/>
    </source>
</evidence>
<dbReference type="GO" id="GO:0005634">
    <property type="term" value="C:nucleus"/>
    <property type="evidence" value="ECO:0007669"/>
    <property type="project" value="UniProtKB-SubCell"/>
</dbReference>
<reference evidence="7 8" key="1">
    <citation type="submission" date="2011-10" db="EMBL/GenBank/DDBJ databases">
        <authorList>
            <person name="Genoscope - CEA"/>
        </authorList>
    </citation>
    <scope>NUCLEOTIDE SEQUENCE [LARGE SCALE GENOMIC DNA]</scope>
    <source>
        <strain evidence="7 8">RCC 1105</strain>
    </source>
</reference>
<name>K8ERK1_9CHLO</name>
<evidence type="ECO:0000256" key="4">
    <source>
        <dbReference type="SAM" id="MobiDB-lite"/>
    </source>
</evidence>
<feature type="domain" description="Myb-like" evidence="5">
    <location>
        <begin position="259"/>
        <end position="309"/>
    </location>
</feature>
<evidence type="ECO:0000256" key="3">
    <source>
        <dbReference type="ARBA" id="ARBA00023242"/>
    </source>
</evidence>
<dbReference type="KEGG" id="bpg:Bathy02g00780"/>
<evidence type="ECO:0000313" key="7">
    <source>
        <dbReference type="EMBL" id="CCO15035.1"/>
    </source>
</evidence>
<accession>K8ERK1</accession>
<feature type="domain" description="Myb-like" evidence="5">
    <location>
        <begin position="316"/>
        <end position="388"/>
    </location>
</feature>
<keyword evidence="8" id="KW-1185">Reference proteome</keyword>
<keyword evidence="3" id="KW-0539">Nucleus</keyword>
<organism evidence="7 8">
    <name type="scientific">Bathycoccus prasinos</name>
    <dbReference type="NCBI Taxonomy" id="41875"/>
    <lineage>
        <taxon>Eukaryota</taxon>
        <taxon>Viridiplantae</taxon>
        <taxon>Chlorophyta</taxon>
        <taxon>Mamiellophyceae</taxon>
        <taxon>Mamiellales</taxon>
        <taxon>Bathycoccaceae</taxon>
        <taxon>Bathycoccus</taxon>
    </lineage>
</organism>
<protein>
    <submittedName>
        <fullName evidence="7">Uncharacterized protein</fullName>
    </submittedName>
</protein>
<comment type="subcellular location">
    <subcellularLocation>
        <location evidence="1">Nucleus</location>
    </subcellularLocation>
</comment>
<dbReference type="RefSeq" id="XP_007514795.1">
    <property type="nucleotide sequence ID" value="XM_007514733.1"/>
</dbReference>
<dbReference type="GeneID" id="19017192"/>
<dbReference type="Gene3D" id="1.10.10.60">
    <property type="entry name" value="Homeodomain-like"/>
    <property type="match status" value="2"/>
</dbReference>
<dbReference type="PANTHER" id="PTHR46380">
    <property type="entry name" value="CYCLIN-D-BINDING MYB-LIKE TRANSCRIPTION FACTOR 1"/>
    <property type="match status" value="1"/>
</dbReference>
<dbReference type="EMBL" id="FO082277">
    <property type="protein sequence ID" value="CCO15035.1"/>
    <property type="molecule type" value="Genomic_DNA"/>
</dbReference>
<evidence type="ECO:0000256" key="2">
    <source>
        <dbReference type="ARBA" id="ARBA00023125"/>
    </source>
</evidence>
<feature type="domain" description="HTH myb-type" evidence="6">
    <location>
        <begin position="363"/>
        <end position="392"/>
    </location>
</feature>
<dbReference type="STRING" id="41875.K8ERK1"/>
<feature type="compositionally biased region" description="Basic and acidic residues" evidence="4">
    <location>
        <begin position="15"/>
        <end position="28"/>
    </location>
</feature>
<sequence length="488" mass="57950">MGDLKAVFSSLLGKESAKKVRKDKDKDKKKDKRKREKKEKKKKKKEKGKDKTKEKIGRRIEKKKKKKEVEEEEEEEPEENQRNGRAQQELPLQQVDGYEIYEEEEEEEEEEVQEHRGQSVPRKRKKKEILKPRADKSRKKPKENNDDDDDDDVQVAGEQEGRKNWKWNAHNLEGQKYGQWSETEQEALTNALETWCRSNRCLDKFNRKDYSFLLRERNQSRRELDKTIYYEISAEVNTRNPQQCYERIRRTLIRSAKGADELRNKEWSDEEKVRLKSLVDRYGNTAWNEIGKRLGRDGQNCRDKYRSTFDIFDENRGEVKKGRFSDEERAKFRKIMEEYYEEHGIELGNPEDGKHGEFLDNISWTVVAKKLGGNRSEKSCFTHWKNVLAAGEKGDFMVENGAWGGYDDDASLLEQVKEQCISDEMNEVDVDFSLITVPGRSQTQIVRRWKFLKQRTDTRKVKALSKKIEKYEAKVVKERRKEARRRVS</sequence>
<dbReference type="InterPro" id="IPR017930">
    <property type="entry name" value="Myb_dom"/>
</dbReference>
<dbReference type="InterPro" id="IPR001005">
    <property type="entry name" value="SANT/Myb"/>
</dbReference>
<dbReference type="InterPro" id="IPR009057">
    <property type="entry name" value="Homeodomain-like_sf"/>
</dbReference>
<dbReference type="GO" id="GO:0000978">
    <property type="term" value="F:RNA polymerase II cis-regulatory region sequence-specific DNA binding"/>
    <property type="evidence" value="ECO:0007669"/>
    <property type="project" value="TreeGrafter"/>
</dbReference>
<proteinExistence type="predicted"/>
<dbReference type="CDD" id="cd00167">
    <property type="entry name" value="SANT"/>
    <property type="match status" value="1"/>
</dbReference>
<feature type="domain" description="HTH myb-type" evidence="6">
    <location>
        <begin position="259"/>
        <end position="313"/>
    </location>
</feature>
<evidence type="ECO:0000259" key="6">
    <source>
        <dbReference type="PROSITE" id="PS51294"/>
    </source>
</evidence>